<keyword evidence="2" id="KW-1185">Reference proteome</keyword>
<evidence type="ECO:0000313" key="2">
    <source>
        <dbReference type="Proteomes" id="UP001627154"/>
    </source>
</evidence>
<dbReference type="InterPro" id="IPR012337">
    <property type="entry name" value="RNaseH-like_sf"/>
</dbReference>
<comment type="caution">
    <text evidence="1">The sequence shown here is derived from an EMBL/GenBank/DDBJ whole genome shotgun (WGS) entry which is preliminary data.</text>
</comment>
<dbReference type="InterPro" id="IPR004211">
    <property type="entry name" value="Endonuclease_7"/>
</dbReference>
<dbReference type="SUPFAM" id="SSF53098">
    <property type="entry name" value="Ribonuclease H-like"/>
    <property type="match status" value="1"/>
</dbReference>
<dbReference type="Gene3D" id="3.30.420.10">
    <property type="entry name" value="Ribonuclease H-like superfamily/Ribonuclease H"/>
    <property type="match status" value="1"/>
</dbReference>
<gene>
    <name evidence="1" type="ORF">TKK_014556</name>
</gene>
<dbReference type="AlphaFoldDB" id="A0ABD2WCX1"/>
<sequence>MLEEHIKYCGEFEACKITLPSKENDILKFTEHTKHLKLLYVIYADFETILRPCAATEKINAIQEHDAFSVGLYIKCSFDDKQSEYRSYRQKNEKEIRPATWFIQQLLKIAKDLESRYDNPKPMTPLTIDQELEFRAAEKCHICNGEFSKRKNLRCVRDHCHFSGEYRGPAHNECNLEYQDSRQIPIFFHNLSNYDAHIFIKELSSGIMPGDINVLALSKEKYISFVKKIQECTISFRFLDSYCFLTASLDTSASTLTTKPILESFFNENGYNADQRRLASKKGVFPYEYITNFNKLEATELPPIEEFYSSLTDSTVSEKDYKHAVDVWEHFNTTNIGEYSDLYLKIDVLLLADVFETFRHNCLKYYKLDSAHYCTLPSFTWSAMLKETEVELELLTDMDMMLFIERGIRGGLTQVSNRYAASNNKYMSEGYNPDETDKYLMYFDVKNLYGYAMSQPLPCNGFKWVEKEEISLENCLNPSSEDVGYILEVDLEYPQEYHDEHSDLPFCPEHRIPPDAKTKKLMTTLLKKKNTLFITKR</sequence>
<dbReference type="InterPro" id="IPR043502">
    <property type="entry name" value="DNA/RNA_pol_sf"/>
</dbReference>
<name>A0ABD2WCX1_9HYME</name>
<evidence type="ECO:0008006" key="3">
    <source>
        <dbReference type="Google" id="ProtNLM"/>
    </source>
</evidence>
<reference evidence="1 2" key="1">
    <citation type="journal article" date="2024" name="bioRxiv">
        <title>A reference genome for Trichogramma kaykai: A tiny desert-dwelling parasitoid wasp with competing sex-ratio distorters.</title>
        <authorList>
            <person name="Culotta J."/>
            <person name="Lindsey A.R."/>
        </authorList>
    </citation>
    <scope>NUCLEOTIDE SEQUENCE [LARGE SCALE GENOMIC DNA]</scope>
    <source>
        <strain evidence="1 2">KSX58</strain>
    </source>
</reference>
<dbReference type="Proteomes" id="UP001627154">
    <property type="component" value="Unassembled WGS sequence"/>
</dbReference>
<dbReference type="SUPFAM" id="SSF54060">
    <property type="entry name" value="His-Me finger endonucleases"/>
    <property type="match status" value="1"/>
</dbReference>
<dbReference type="Pfam" id="PF02945">
    <property type="entry name" value="Endonuclease_7"/>
    <property type="match status" value="1"/>
</dbReference>
<accession>A0ABD2WCX1</accession>
<dbReference type="InterPro" id="IPR036397">
    <property type="entry name" value="RNaseH_sf"/>
</dbReference>
<dbReference type="GO" id="GO:0042575">
    <property type="term" value="C:DNA polymerase complex"/>
    <property type="evidence" value="ECO:0007669"/>
    <property type="project" value="UniProtKB-ARBA"/>
</dbReference>
<dbReference type="PANTHER" id="PTHR31511:SF12">
    <property type="entry name" value="RHO TERMINATION FACTOR N-TERMINAL DOMAIN-CONTAINING PROTEIN"/>
    <property type="match status" value="1"/>
</dbReference>
<organism evidence="1 2">
    <name type="scientific">Trichogramma kaykai</name>
    <dbReference type="NCBI Taxonomy" id="54128"/>
    <lineage>
        <taxon>Eukaryota</taxon>
        <taxon>Metazoa</taxon>
        <taxon>Ecdysozoa</taxon>
        <taxon>Arthropoda</taxon>
        <taxon>Hexapoda</taxon>
        <taxon>Insecta</taxon>
        <taxon>Pterygota</taxon>
        <taxon>Neoptera</taxon>
        <taxon>Endopterygota</taxon>
        <taxon>Hymenoptera</taxon>
        <taxon>Apocrita</taxon>
        <taxon>Proctotrupomorpha</taxon>
        <taxon>Chalcidoidea</taxon>
        <taxon>Trichogrammatidae</taxon>
        <taxon>Trichogramma</taxon>
    </lineage>
</organism>
<dbReference type="InterPro" id="IPR044925">
    <property type="entry name" value="His-Me_finger_sf"/>
</dbReference>
<proteinExistence type="predicted"/>
<dbReference type="PANTHER" id="PTHR31511">
    <property type="entry name" value="PROTEIN CBG23764"/>
    <property type="match status" value="1"/>
</dbReference>
<dbReference type="SUPFAM" id="SSF56672">
    <property type="entry name" value="DNA/RNA polymerases"/>
    <property type="match status" value="1"/>
</dbReference>
<protein>
    <recommendedName>
        <fullName evidence="3">DNA-directed DNA polymerase</fullName>
    </recommendedName>
</protein>
<dbReference type="EMBL" id="JBJJXI010000117">
    <property type="protein sequence ID" value="KAL3390386.1"/>
    <property type="molecule type" value="Genomic_DNA"/>
</dbReference>
<evidence type="ECO:0000313" key="1">
    <source>
        <dbReference type="EMBL" id="KAL3390386.1"/>
    </source>
</evidence>
<dbReference type="GO" id="GO:0071897">
    <property type="term" value="P:DNA biosynthetic process"/>
    <property type="evidence" value="ECO:0007669"/>
    <property type="project" value="UniProtKB-ARBA"/>
</dbReference>